<name>A0ACD1GSC8_9EURO</name>
<dbReference type="EMBL" id="KZ825020">
    <property type="protein sequence ID" value="RAH64161.1"/>
    <property type="molecule type" value="Genomic_DNA"/>
</dbReference>
<sequence length="84" mass="9261">MGEGWIEVLLGLSSLRYAGPSPSRLSMLGVVVCVWSVVSRNTVGYVIRRLSLIGCLITLGYRWSIYQLRAGDVHICEATLITAY</sequence>
<dbReference type="Proteomes" id="UP000249661">
    <property type="component" value="Unassembled WGS sequence"/>
</dbReference>
<reference evidence="1" key="1">
    <citation type="submission" date="2018-02" db="EMBL/GenBank/DDBJ databases">
        <title>The genomes of Aspergillus section Nigri reveals drivers in fungal speciation.</title>
        <authorList>
            <consortium name="DOE Joint Genome Institute"/>
            <person name="Vesth T.C."/>
            <person name="Nybo J."/>
            <person name="Theobald S."/>
            <person name="Brandl J."/>
            <person name="Frisvad J.C."/>
            <person name="Nielsen K.F."/>
            <person name="Lyhne E.K."/>
            <person name="Kogle M.E."/>
            <person name="Kuo A."/>
            <person name="Riley R."/>
            <person name="Clum A."/>
            <person name="Nolan M."/>
            <person name="Lipzen A."/>
            <person name="Salamov A."/>
            <person name="Henrissat B."/>
            <person name="Wiebenga A."/>
            <person name="De vries R.P."/>
            <person name="Grigoriev I.V."/>
            <person name="Mortensen U.H."/>
            <person name="Andersen M.R."/>
            <person name="Baker S.E."/>
        </authorList>
    </citation>
    <scope>NUCLEOTIDE SEQUENCE</scope>
    <source>
        <strain evidence="1">CBS 121060</strain>
    </source>
</reference>
<evidence type="ECO:0000313" key="2">
    <source>
        <dbReference type="Proteomes" id="UP000249661"/>
    </source>
</evidence>
<keyword evidence="2" id="KW-1185">Reference proteome</keyword>
<proteinExistence type="predicted"/>
<accession>A0ACD1GSC8</accession>
<evidence type="ECO:0000313" key="1">
    <source>
        <dbReference type="EMBL" id="RAH64161.1"/>
    </source>
</evidence>
<organism evidence="1 2">
    <name type="scientific">Aspergillus aculeatinus CBS 121060</name>
    <dbReference type="NCBI Taxonomy" id="1448322"/>
    <lineage>
        <taxon>Eukaryota</taxon>
        <taxon>Fungi</taxon>
        <taxon>Dikarya</taxon>
        <taxon>Ascomycota</taxon>
        <taxon>Pezizomycotina</taxon>
        <taxon>Eurotiomycetes</taxon>
        <taxon>Eurotiomycetidae</taxon>
        <taxon>Eurotiales</taxon>
        <taxon>Aspergillaceae</taxon>
        <taxon>Aspergillus</taxon>
        <taxon>Aspergillus subgen. Circumdati</taxon>
    </lineage>
</organism>
<gene>
    <name evidence="1" type="ORF">BO66DRAFT_396432</name>
</gene>
<protein>
    <submittedName>
        <fullName evidence="1">Uncharacterized protein</fullName>
    </submittedName>
</protein>